<gene>
    <name evidence="2" type="ORF">VP366_00018</name>
</gene>
<protein>
    <recommendedName>
        <fullName evidence="3">O-antigen polysaccharide polymerase Wzy</fullName>
    </recommendedName>
</protein>
<feature type="transmembrane region" description="Helical" evidence="1">
    <location>
        <begin position="58"/>
        <end position="80"/>
    </location>
</feature>
<feature type="transmembrane region" description="Helical" evidence="1">
    <location>
        <begin position="212"/>
        <end position="242"/>
    </location>
</feature>
<dbReference type="InterPro" id="IPR029468">
    <property type="entry name" value="O-ag_pol_Wzy"/>
</dbReference>
<proteinExistence type="predicted"/>
<accession>A0A7M1WH45</accession>
<feature type="transmembrane region" description="Helical" evidence="1">
    <location>
        <begin position="101"/>
        <end position="122"/>
    </location>
</feature>
<evidence type="ECO:0000313" key="2">
    <source>
        <dbReference type="EMBL" id="QOS26350.1"/>
    </source>
</evidence>
<keyword evidence="1" id="KW-0812">Transmembrane</keyword>
<dbReference type="Pfam" id="PF14296">
    <property type="entry name" value="O-ag_pol_Wzy"/>
    <property type="match status" value="1"/>
</dbReference>
<evidence type="ECO:0000256" key="1">
    <source>
        <dbReference type="SAM" id="Phobius"/>
    </source>
</evidence>
<dbReference type="RefSeq" id="WP_053315346.1">
    <property type="nucleotide sequence ID" value="NZ_JAFCAL010000003.1"/>
</dbReference>
<dbReference type="AlphaFoldDB" id="A0A7M1WH45"/>
<feature type="transmembrane region" description="Helical" evidence="1">
    <location>
        <begin position="182"/>
        <end position="200"/>
    </location>
</feature>
<feature type="transmembrane region" description="Helical" evidence="1">
    <location>
        <begin position="34"/>
        <end position="52"/>
    </location>
</feature>
<feature type="transmembrane region" description="Helical" evidence="1">
    <location>
        <begin position="437"/>
        <end position="458"/>
    </location>
</feature>
<keyword evidence="1" id="KW-0472">Membrane</keyword>
<feature type="transmembrane region" description="Helical" evidence="1">
    <location>
        <begin position="6"/>
        <end position="22"/>
    </location>
</feature>
<keyword evidence="1" id="KW-1133">Transmembrane helix</keyword>
<evidence type="ECO:0008006" key="3">
    <source>
        <dbReference type="Google" id="ProtNLM"/>
    </source>
</evidence>
<dbReference type="EMBL" id="MT898320">
    <property type="protein sequence ID" value="QOS26350.1"/>
    <property type="molecule type" value="Genomic_DNA"/>
</dbReference>
<reference evidence="2" key="1">
    <citation type="submission" date="2020-08" db="EMBL/GenBank/DDBJ databases">
        <title>Genetic structure, function and evolution of capsule biosynthesis loci in Vibrio parahaemolyticus.</title>
        <authorList>
            <person name="Li L."/>
            <person name="Bian S."/>
        </authorList>
    </citation>
    <scope>NUCLEOTIDE SEQUENCE</scope>
    <source>
        <strain evidence="2">VP366</strain>
    </source>
</reference>
<organism evidence="2">
    <name type="scientific">Vibrio parahaemolyticus</name>
    <dbReference type="NCBI Taxonomy" id="670"/>
    <lineage>
        <taxon>Bacteria</taxon>
        <taxon>Pseudomonadati</taxon>
        <taxon>Pseudomonadota</taxon>
        <taxon>Gammaproteobacteria</taxon>
        <taxon>Vibrionales</taxon>
        <taxon>Vibrionaceae</taxon>
        <taxon>Vibrio</taxon>
    </lineage>
</organism>
<sequence>MRNAHLIISLFSSILLISLTLFQMSGLELDFKDLELLIFILVTLNLVLMSTYRKDWSSLAYLFNLTFIVFLLSKPFVDLFGYQDALIINSLIIETFSEVKYNLILTYVAVSYSIINMGLVFLSDRVTFPIYDEKIFNLSKRVIIISTPLIIYKYYLEIIYLMNNGYLSLFTGGLRYVDYGNVIIANSHSIFIAGFFLLIASNPKLESSKWYLYIFLVVSLLDALKGARGLFVLPLLYYFWYVNAKKTTGISRKTKLKIIIVGFVLVISSQLAVDLRMKNSDYRVDIFDSIATFFYQQGNSLNVVYFSELYRDELNSNNKSVPFVLEPVIFPYLYVFHKDELSQGQTDEAVAIRPNLNHRLTYMLNPRYYINGGGLGSSYVAELAVMNLIYVIVGSLLIPIGIILLVKGLKYRMVLFLSYYLIAHILFLPRTSLIPNFWVLGKYCLFFIFLYYLSRFCFINGKVKFKSH</sequence>
<feature type="transmembrane region" description="Helical" evidence="1">
    <location>
        <begin position="384"/>
        <end position="406"/>
    </location>
</feature>
<name>A0A7M1WH45_VIBPH</name>
<feature type="transmembrane region" description="Helical" evidence="1">
    <location>
        <begin position="142"/>
        <end position="161"/>
    </location>
</feature>
<feature type="transmembrane region" description="Helical" evidence="1">
    <location>
        <begin position="413"/>
        <end position="431"/>
    </location>
</feature>